<name>A0ACB8QEZ3_9AGAM</name>
<keyword evidence="2" id="KW-1185">Reference proteome</keyword>
<reference evidence="1" key="1">
    <citation type="submission" date="2021-02" db="EMBL/GenBank/DDBJ databases">
        <authorList>
            <consortium name="DOE Joint Genome Institute"/>
            <person name="Ahrendt S."/>
            <person name="Looney B.P."/>
            <person name="Miyauchi S."/>
            <person name="Morin E."/>
            <person name="Drula E."/>
            <person name="Courty P.E."/>
            <person name="Chicoki N."/>
            <person name="Fauchery L."/>
            <person name="Kohler A."/>
            <person name="Kuo A."/>
            <person name="Labutti K."/>
            <person name="Pangilinan J."/>
            <person name="Lipzen A."/>
            <person name="Riley R."/>
            <person name="Andreopoulos W."/>
            <person name="He G."/>
            <person name="Johnson J."/>
            <person name="Barry K.W."/>
            <person name="Grigoriev I.V."/>
            <person name="Nagy L."/>
            <person name="Hibbett D."/>
            <person name="Henrissat B."/>
            <person name="Matheny P.B."/>
            <person name="Labbe J."/>
            <person name="Martin F."/>
        </authorList>
    </citation>
    <scope>NUCLEOTIDE SEQUENCE</scope>
    <source>
        <strain evidence="1">EC-137</strain>
    </source>
</reference>
<comment type="caution">
    <text evidence="1">The sequence shown here is derived from an EMBL/GenBank/DDBJ whole genome shotgun (WGS) entry which is preliminary data.</text>
</comment>
<evidence type="ECO:0000313" key="1">
    <source>
        <dbReference type="EMBL" id="KAI0030168.1"/>
    </source>
</evidence>
<proteinExistence type="predicted"/>
<reference evidence="1" key="2">
    <citation type="journal article" date="2022" name="New Phytol.">
        <title>Evolutionary transition to the ectomycorrhizal habit in the genomes of a hyperdiverse lineage of mushroom-forming fungi.</title>
        <authorList>
            <person name="Looney B."/>
            <person name="Miyauchi S."/>
            <person name="Morin E."/>
            <person name="Drula E."/>
            <person name="Courty P.E."/>
            <person name="Kohler A."/>
            <person name="Kuo A."/>
            <person name="LaButti K."/>
            <person name="Pangilinan J."/>
            <person name="Lipzen A."/>
            <person name="Riley R."/>
            <person name="Andreopoulos W."/>
            <person name="He G."/>
            <person name="Johnson J."/>
            <person name="Nolan M."/>
            <person name="Tritt A."/>
            <person name="Barry K.W."/>
            <person name="Grigoriev I.V."/>
            <person name="Nagy L.G."/>
            <person name="Hibbett D."/>
            <person name="Henrissat B."/>
            <person name="Matheny P.B."/>
            <person name="Labbe J."/>
            <person name="Martin F.M."/>
        </authorList>
    </citation>
    <scope>NUCLEOTIDE SEQUENCE</scope>
    <source>
        <strain evidence="1">EC-137</strain>
    </source>
</reference>
<dbReference type="EMBL" id="MU273636">
    <property type="protein sequence ID" value="KAI0030168.1"/>
    <property type="molecule type" value="Genomic_DNA"/>
</dbReference>
<gene>
    <name evidence="1" type="ORF">K488DRAFT_54828</name>
</gene>
<evidence type="ECO:0000313" key="2">
    <source>
        <dbReference type="Proteomes" id="UP000814128"/>
    </source>
</evidence>
<accession>A0ACB8QEZ3</accession>
<protein>
    <submittedName>
        <fullName evidence="1">Aldolase</fullName>
    </submittedName>
</protein>
<sequence length="292" mass="31687">MFPSLSLQNNRTYEILTRAERDGYGVLAVACYDAQSVIGLVRAAERCRSPAILQLFPVTLAYGGGPFLQFCLNAAHQASVPIAVHLDHATDPEHIELALGLAEQGIAFDSIMVDASHADTDEENIALARPYVERACRLGVLVEVELGRLEGGEAGLRTISDARLTDPDKAEQFMTQTGALVLSPSIGNLHGQYLNPPNFRQDILQALHTRFAGRIPLCLHGTDSLPDSLFLTCIQNGISKINVNSWARDPYAAMLAEGLRSKSFPEAVEEATEVFAGMCVRFFELFGSAGRA</sequence>
<organism evidence="1 2">
    <name type="scientific">Vararia minispora EC-137</name>
    <dbReference type="NCBI Taxonomy" id="1314806"/>
    <lineage>
        <taxon>Eukaryota</taxon>
        <taxon>Fungi</taxon>
        <taxon>Dikarya</taxon>
        <taxon>Basidiomycota</taxon>
        <taxon>Agaricomycotina</taxon>
        <taxon>Agaricomycetes</taxon>
        <taxon>Russulales</taxon>
        <taxon>Lachnocladiaceae</taxon>
        <taxon>Vararia</taxon>
    </lineage>
</organism>
<dbReference type="Proteomes" id="UP000814128">
    <property type="component" value="Unassembled WGS sequence"/>
</dbReference>